<keyword evidence="7" id="KW-0067">ATP-binding</keyword>
<reference evidence="9 10" key="1">
    <citation type="submission" date="2023-09" db="EMBL/GenBank/DDBJ databases">
        <title>Demequina sp. a novel bacteria isolated from Capsicum annuum.</title>
        <authorList>
            <person name="Humaira Z."/>
            <person name="Lee J."/>
            <person name="Cho D."/>
        </authorList>
    </citation>
    <scope>NUCLEOTIDE SEQUENCE [LARGE SCALE GENOMIC DNA]</scope>
    <source>
        <strain evidence="9 10">OYTSA14</strain>
    </source>
</reference>
<comment type="similarity">
    <text evidence="1">Belongs to the ROK (NagC/XylR) family.</text>
</comment>
<evidence type="ECO:0000256" key="4">
    <source>
        <dbReference type="ARBA" id="ARBA00022679"/>
    </source>
</evidence>
<dbReference type="PROSITE" id="PS01125">
    <property type="entry name" value="ROK"/>
    <property type="match status" value="1"/>
</dbReference>
<keyword evidence="6" id="KW-0418">Kinase</keyword>
<dbReference type="Gene3D" id="3.30.420.40">
    <property type="match status" value="2"/>
</dbReference>
<evidence type="ECO:0000256" key="3">
    <source>
        <dbReference type="ARBA" id="ARBA00014701"/>
    </source>
</evidence>
<dbReference type="SUPFAM" id="SSF53067">
    <property type="entry name" value="Actin-like ATPase domain"/>
    <property type="match status" value="1"/>
</dbReference>
<name>A0AA96F693_9MICO</name>
<dbReference type="AlphaFoldDB" id="A0AA96F693"/>
<dbReference type="InterPro" id="IPR043129">
    <property type="entry name" value="ATPase_NBD"/>
</dbReference>
<evidence type="ECO:0000256" key="1">
    <source>
        <dbReference type="ARBA" id="ARBA00006479"/>
    </source>
</evidence>
<protein>
    <recommendedName>
        <fullName evidence="3">Glucokinase</fullName>
        <ecNumber evidence="2">2.7.1.2</ecNumber>
    </recommendedName>
    <alternativeName>
        <fullName evidence="8">Glucose kinase</fullName>
    </alternativeName>
</protein>
<evidence type="ECO:0000256" key="6">
    <source>
        <dbReference type="ARBA" id="ARBA00022777"/>
    </source>
</evidence>
<accession>A0AA96F693</accession>
<dbReference type="InterPro" id="IPR004654">
    <property type="entry name" value="ROK_glcA"/>
</dbReference>
<evidence type="ECO:0000256" key="5">
    <source>
        <dbReference type="ARBA" id="ARBA00022741"/>
    </source>
</evidence>
<evidence type="ECO:0000256" key="8">
    <source>
        <dbReference type="ARBA" id="ARBA00032386"/>
    </source>
</evidence>
<dbReference type="GO" id="GO:0004340">
    <property type="term" value="F:glucokinase activity"/>
    <property type="evidence" value="ECO:0007669"/>
    <property type="project" value="UniProtKB-EC"/>
</dbReference>
<dbReference type="PANTHER" id="PTHR18964">
    <property type="entry name" value="ROK (REPRESSOR, ORF, KINASE) FAMILY"/>
    <property type="match status" value="1"/>
</dbReference>
<evidence type="ECO:0000256" key="2">
    <source>
        <dbReference type="ARBA" id="ARBA00012323"/>
    </source>
</evidence>
<sequence length="325" mass="32579">MGYEGLAVGVDIGGTNILAGLVDGEGNIVARARRVTDPADPTSIEAEVAAAVAELSERDEVVAVGVAAAGFVAPDSSTLLFAPNIAWRDHPLGARLTERIGLPVTVENDANAAAWAEFRFGNGRGRHDMVMLTLGTGLGGGIIAGGKLFRGGFGAAAELGHLTIVPDGHYCGCGREGCWEAYASGTALANLANSIATADPEAATVMSRLAEGGPIGGAHVTAAARQGDAVAVRLLRRFGYYLGRGIATLAAVIDPEAVIIGGGIATAAGDLIIPSAEDGFRANLSGQGIGGRLQIVTALLGNDAGMIGAADSARVASTSAVLSRA</sequence>
<keyword evidence="4 9" id="KW-0808">Transferase</keyword>
<evidence type="ECO:0000313" key="9">
    <source>
        <dbReference type="EMBL" id="WNM23582.1"/>
    </source>
</evidence>
<dbReference type="GO" id="GO:0006096">
    <property type="term" value="P:glycolytic process"/>
    <property type="evidence" value="ECO:0007669"/>
    <property type="project" value="InterPro"/>
</dbReference>
<dbReference type="InterPro" id="IPR000600">
    <property type="entry name" value="ROK"/>
</dbReference>
<dbReference type="RefSeq" id="WP_313496600.1">
    <property type="nucleotide sequence ID" value="NZ_CP134879.1"/>
</dbReference>
<dbReference type="GO" id="GO:0005737">
    <property type="term" value="C:cytoplasm"/>
    <property type="evidence" value="ECO:0007669"/>
    <property type="project" value="InterPro"/>
</dbReference>
<dbReference type="PANTHER" id="PTHR18964:SF173">
    <property type="entry name" value="GLUCOKINASE"/>
    <property type="match status" value="1"/>
</dbReference>
<evidence type="ECO:0000256" key="7">
    <source>
        <dbReference type="ARBA" id="ARBA00022840"/>
    </source>
</evidence>
<dbReference type="InterPro" id="IPR049874">
    <property type="entry name" value="ROK_cs"/>
</dbReference>
<organism evidence="9 10">
    <name type="scientific">Demequina capsici</name>
    <dbReference type="NCBI Taxonomy" id="3075620"/>
    <lineage>
        <taxon>Bacteria</taxon>
        <taxon>Bacillati</taxon>
        <taxon>Actinomycetota</taxon>
        <taxon>Actinomycetes</taxon>
        <taxon>Micrococcales</taxon>
        <taxon>Demequinaceae</taxon>
        <taxon>Demequina</taxon>
    </lineage>
</organism>
<keyword evidence="5" id="KW-0547">Nucleotide-binding</keyword>
<gene>
    <name evidence="9" type="ORF">RN606_09405</name>
</gene>
<dbReference type="EMBL" id="CP134879">
    <property type="protein sequence ID" value="WNM23582.1"/>
    <property type="molecule type" value="Genomic_DNA"/>
</dbReference>
<dbReference type="Proteomes" id="UP001304125">
    <property type="component" value="Chromosome"/>
</dbReference>
<evidence type="ECO:0000313" key="10">
    <source>
        <dbReference type="Proteomes" id="UP001304125"/>
    </source>
</evidence>
<dbReference type="EC" id="2.7.1.2" evidence="2"/>
<dbReference type="NCBIfam" id="TIGR00744">
    <property type="entry name" value="ROK_glcA_fam"/>
    <property type="match status" value="1"/>
</dbReference>
<proteinExistence type="inferred from homology"/>
<keyword evidence="10" id="KW-1185">Reference proteome</keyword>
<dbReference type="GO" id="GO:0005524">
    <property type="term" value="F:ATP binding"/>
    <property type="evidence" value="ECO:0007669"/>
    <property type="project" value="UniProtKB-KW"/>
</dbReference>
<dbReference type="Pfam" id="PF00480">
    <property type="entry name" value="ROK"/>
    <property type="match status" value="1"/>
</dbReference>